<proteinExistence type="predicted"/>
<dbReference type="AlphaFoldDB" id="A0A377JAD7"/>
<organism evidence="1 2">
    <name type="scientific">Grimontia hollisae</name>
    <name type="common">Vibrio hollisae</name>
    <dbReference type="NCBI Taxonomy" id="673"/>
    <lineage>
        <taxon>Bacteria</taxon>
        <taxon>Pseudomonadati</taxon>
        <taxon>Pseudomonadota</taxon>
        <taxon>Gammaproteobacteria</taxon>
        <taxon>Vibrionales</taxon>
        <taxon>Vibrionaceae</taxon>
        <taxon>Grimontia</taxon>
    </lineage>
</organism>
<dbReference type="RefSeq" id="WP_220182328.1">
    <property type="nucleotide sequence ID" value="NZ_CABMOB010000002.1"/>
</dbReference>
<sequence>MTEDHYPEITLEEYYRGYTIYVENNPDQYTGGYEYSVSDGENILKEGLEFDADAALQAAKDYIDTLI</sequence>
<evidence type="ECO:0000313" key="2">
    <source>
        <dbReference type="Proteomes" id="UP000254512"/>
    </source>
</evidence>
<accession>A0A377JAD7</accession>
<name>A0A377JAD7_GRIHO</name>
<protein>
    <submittedName>
        <fullName evidence="1">Uncharacterized protein</fullName>
    </submittedName>
</protein>
<evidence type="ECO:0000313" key="1">
    <source>
        <dbReference type="EMBL" id="STO98957.1"/>
    </source>
</evidence>
<dbReference type="EMBL" id="UGHD01000004">
    <property type="protein sequence ID" value="STO98957.1"/>
    <property type="molecule type" value="Genomic_DNA"/>
</dbReference>
<dbReference type="Proteomes" id="UP000254512">
    <property type="component" value="Unassembled WGS sequence"/>
</dbReference>
<gene>
    <name evidence="1" type="ORF">NCTC11645_03754</name>
</gene>
<reference evidence="1 2" key="1">
    <citation type="submission" date="2018-06" db="EMBL/GenBank/DDBJ databases">
        <authorList>
            <consortium name="Pathogen Informatics"/>
            <person name="Doyle S."/>
        </authorList>
    </citation>
    <scope>NUCLEOTIDE SEQUENCE [LARGE SCALE GENOMIC DNA]</scope>
    <source>
        <strain evidence="1 2">NCTC11645</strain>
    </source>
</reference>